<feature type="domain" description="Metallo-beta-lactamase" evidence="1">
    <location>
        <begin position="18"/>
        <end position="191"/>
    </location>
</feature>
<dbReference type="GO" id="GO:0016787">
    <property type="term" value="F:hydrolase activity"/>
    <property type="evidence" value="ECO:0007669"/>
    <property type="project" value="UniProtKB-KW"/>
</dbReference>
<dbReference type="Proteomes" id="UP000435649">
    <property type="component" value="Unassembled WGS sequence"/>
</dbReference>
<keyword evidence="2" id="KW-0378">Hydrolase</keyword>
<dbReference type="InterPro" id="IPR001279">
    <property type="entry name" value="Metallo-B-lactamas"/>
</dbReference>
<reference evidence="2 3" key="1">
    <citation type="submission" date="2019-08" db="EMBL/GenBank/DDBJ databases">
        <title>In-depth cultivation of the pig gut microbiome towards novel bacterial diversity and tailored functional studies.</title>
        <authorList>
            <person name="Wylensek D."/>
            <person name="Hitch T.C.A."/>
            <person name="Clavel T."/>
        </authorList>
    </citation>
    <scope>NUCLEOTIDE SEQUENCE [LARGE SCALE GENOMIC DNA]</scope>
    <source>
        <strain evidence="2 3">BBE-744-WT-12</strain>
    </source>
</reference>
<dbReference type="PANTHER" id="PTHR42951">
    <property type="entry name" value="METALLO-BETA-LACTAMASE DOMAIN-CONTAINING"/>
    <property type="match status" value="1"/>
</dbReference>
<evidence type="ECO:0000259" key="1">
    <source>
        <dbReference type="SMART" id="SM00849"/>
    </source>
</evidence>
<dbReference type="RefSeq" id="WP_154418899.1">
    <property type="nucleotide sequence ID" value="NZ_VUNS01000012.1"/>
</dbReference>
<dbReference type="EMBL" id="VUNS01000012">
    <property type="protein sequence ID" value="MST97809.1"/>
    <property type="molecule type" value="Genomic_DNA"/>
</dbReference>
<proteinExistence type="predicted"/>
<evidence type="ECO:0000313" key="2">
    <source>
        <dbReference type="EMBL" id="MST97809.1"/>
    </source>
</evidence>
<gene>
    <name evidence="2" type="ORF">FYJ85_12255</name>
</gene>
<dbReference type="Gene3D" id="3.60.15.10">
    <property type="entry name" value="Ribonuclease Z/Hydroxyacylglutathione hydrolase-like"/>
    <property type="match status" value="1"/>
</dbReference>
<sequence>MMQDTAFHYLRYPWGVSFTGMLLVAGPAGGVLVDTALPEAVDGFLLPQFRHFGFSLSALRLVINTHHHEDHAGGNARLRELCGAKFAIHRAGAAGLEAAGFRPDLLLRDGALLESAGLRFEIIHTPGHSPDSVCVLESASGMLFTGDAFQGCGTVYTGIALYIDPEAYLQSVAKIEALFRQGRIRRILCGHACAPFDGDVPEEEIPAFLEICRETVLRYSRAAEAYLANHPRPDAAELGRQLLKRFGVTAAPGLPGLEKHTAQAHLAAR</sequence>
<dbReference type="Pfam" id="PF00753">
    <property type="entry name" value="Lactamase_B"/>
    <property type="match status" value="1"/>
</dbReference>
<keyword evidence="3" id="KW-1185">Reference proteome</keyword>
<dbReference type="InterPro" id="IPR050855">
    <property type="entry name" value="NDM-1-like"/>
</dbReference>
<protein>
    <submittedName>
        <fullName evidence="2">MBL fold metallo-hydrolase</fullName>
    </submittedName>
</protein>
<dbReference type="SMART" id="SM00849">
    <property type="entry name" value="Lactamase_B"/>
    <property type="match status" value="1"/>
</dbReference>
<organism evidence="2 3">
    <name type="scientific">Victivallis lenta</name>
    <dbReference type="NCBI Taxonomy" id="2606640"/>
    <lineage>
        <taxon>Bacteria</taxon>
        <taxon>Pseudomonadati</taxon>
        <taxon>Lentisphaerota</taxon>
        <taxon>Lentisphaeria</taxon>
        <taxon>Victivallales</taxon>
        <taxon>Victivallaceae</taxon>
        <taxon>Victivallis</taxon>
    </lineage>
</organism>
<name>A0A844G650_9BACT</name>
<accession>A0A844G650</accession>
<dbReference type="AlphaFoldDB" id="A0A844G650"/>
<evidence type="ECO:0000313" key="3">
    <source>
        <dbReference type="Proteomes" id="UP000435649"/>
    </source>
</evidence>
<dbReference type="InterPro" id="IPR036866">
    <property type="entry name" value="RibonucZ/Hydroxyglut_hydro"/>
</dbReference>
<dbReference type="SUPFAM" id="SSF56281">
    <property type="entry name" value="Metallo-hydrolase/oxidoreductase"/>
    <property type="match status" value="1"/>
</dbReference>
<comment type="caution">
    <text evidence="2">The sequence shown here is derived from an EMBL/GenBank/DDBJ whole genome shotgun (WGS) entry which is preliminary data.</text>
</comment>